<dbReference type="EMBL" id="JACTVJ010000005">
    <property type="protein sequence ID" value="MBC9713296.1"/>
    <property type="molecule type" value="Genomic_DNA"/>
</dbReference>
<sequence>MPKRLEVGRSGWRTSAKHNMLNKLVGEEAGAIKHVPRAPRRLVWYDLTAGDAKVPGGEDWHRNCSPGIFAYHAAQSTVPVEVRLYEINSETYRHLLFNLNRQLPRWGFAPEGTGCWRSPRATIQALNCSGADASVDRLLSTDAVFAVNDPNAITDWAMRRSFSQEISDLGVTFFRTLTTMGCNANGLKRGKDTRPARIECFNYVEAAKRTLPRQRDLCFAAILRDDAQWAYLIETSEKWRNRTTIAVQRAFRQHGRDASVTWSKLDGDGQFRGEMLRLFLTKAEREGIRGQEEAWLAATAAQRIMLLAKYEDTPVPPKPEQMSFWLGDEEEFTA</sequence>
<comment type="caution">
    <text evidence="1">The sequence shown here is derived from an EMBL/GenBank/DDBJ whole genome shotgun (WGS) entry which is preliminary data.</text>
</comment>
<protein>
    <submittedName>
        <fullName evidence="1">Uncharacterized protein</fullName>
    </submittedName>
</protein>
<accession>A0ABR7SCT3</accession>
<organism evidence="1 2">
    <name type="scientific">Streptomyces polyasparticus</name>
    <dbReference type="NCBI Taxonomy" id="2767826"/>
    <lineage>
        <taxon>Bacteria</taxon>
        <taxon>Bacillati</taxon>
        <taxon>Actinomycetota</taxon>
        <taxon>Actinomycetes</taxon>
        <taxon>Kitasatosporales</taxon>
        <taxon>Streptomycetaceae</taxon>
        <taxon>Streptomyces</taxon>
    </lineage>
</organism>
<gene>
    <name evidence="1" type="ORF">H9Y04_12025</name>
</gene>
<reference evidence="1 2" key="1">
    <citation type="submission" date="2020-08" db="EMBL/GenBank/DDBJ databases">
        <title>Genemic of Streptomyces polyaspartic.</title>
        <authorList>
            <person name="Liu W."/>
        </authorList>
    </citation>
    <scope>NUCLEOTIDE SEQUENCE [LARGE SCALE GENOMIC DNA]</scope>
    <source>
        <strain evidence="1 2">TRM66268-LWL</strain>
    </source>
</reference>
<keyword evidence="2" id="KW-1185">Reference proteome</keyword>
<name>A0ABR7SCT3_9ACTN</name>
<dbReference type="Proteomes" id="UP000642284">
    <property type="component" value="Unassembled WGS sequence"/>
</dbReference>
<proteinExistence type="predicted"/>
<evidence type="ECO:0000313" key="2">
    <source>
        <dbReference type="Proteomes" id="UP000642284"/>
    </source>
</evidence>
<dbReference type="RefSeq" id="WP_187813723.1">
    <property type="nucleotide sequence ID" value="NZ_JACTVJ010000005.1"/>
</dbReference>
<evidence type="ECO:0000313" key="1">
    <source>
        <dbReference type="EMBL" id="MBC9713296.1"/>
    </source>
</evidence>